<evidence type="ECO:0000313" key="2">
    <source>
        <dbReference type="Proteomes" id="UP000499080"/>
    </source>
</evidence>
<organism evidence="1 2">
    <name type="scientific">Araneus ventricosus</name>
    <name type="common">Orbweaver spider</name>
    <name type="synonym">Epeira ventricosa</name>
    <dbReference type="NCBI Taxonomy" id="182803"/>
    <lineage>
        <taxon>Eukaryota</taxon>
        <taxon>Metazoa</taxon>
        <taxon>Ecdysozoa</taxon>
        <taxon>Arthropoda</taxon>
        <taxon>Chelicerata</taxon>
        <taxon>Arachnida</taxon>
        <taxon>Araneae</taxon>
        <taxon>Araneomorphae</taxon>
        <taxon>Entelegynae</taxon>
        <taxon>Araneoidea</taxon>
        <taxon>Araneidae</taxon>
        <taxon>Araneus</taxon>
    </lineage>
</organism>
<sequence>MQSWIRNVERLSAACRKNTQFYKNIPGLPFETGPSRPLSSTLFHFSVHPFIHGIHDLSTQHRSIEYQSLRSPTSQISSVNRAPQITLPTHMPPPDNLDLWPDGPNEVLDIGTGWVSNLSLHTAPILIGFSH</sequence>
<dbReference type="AlphaFoldDB" id="A0A4Y2B439"/>
<name>A0A4Y2B439_ARAVE</name>
<proteinExistence type="predicted"/>
<gene>
    <name evidence="1" type="ORF">AVEN_131962_1</name>
</gene>
<comment type="caution">
    <text evidence="1">The sequence shown here is derived from an EMBL/GenBank/DDBJ whole genome shotgun (WGS) entry which is preliminary data.</text>
</comment>
<reference evidence="1 2" key="1">
    <citation type="journal article" date="2019" name="Sci. Rep.">
        <title>Orb-weaving spider Araneus ventricosus genome elucidates the spidroin gene catalogue.</title>
        <authorList>
            <person name="Kono N."/>
            <person name="Nakamura H."/>
            <person name="Ohtoshi R."/>
            <person name="Moran D.A.P."/>
            <person name="Shinohara A."/>
            <person name="Yoshida Y."/>
            <person name="Fujiwara M."/>
            <person name="Mori M."/>
            <person name="Tomita M."/>
            <person name="Arakawa K."/>
        </authorList>
    </citation>
    <scope>NUCLEOTIDE SEQUENCE [LARGE SCALE GENOMIC DNA]</scope>
</reference>
<dbReference type="EMBL" id="BGPR01000047">
    <property type="protein sequence ID" value="GBL86229.1"/>
    <property type="molecule type" value="Genomic_DNA"/>
</dbReference>
<protein>
    <submittedName>
        <fullName evidence="1">Uncharacterized protein</fullName>
    </submittedName>
</protein>
<evidence type="ECO:0000313" key="1">
    <source>
        <dbReference type="EMBL" id="GBL86229.1"/>
    </source>
</evidence>
<dbReference type="Proteomes" id="UP000499080">
    <property type="component" value="Unassembled WGS sequence"/>
</dbReference>
<keyword evidence="2" id="KW-1185">Reference proteome</keyword>
<accession>A0A4Y2B439</accession>